<keyword evidence="1" id="KW-0732">Signal</keyword>
<proteinExistence type="predicted"/>
<protein>
    <submittedName>
        <fullName evidence="2">Uncharacterized protein</fullName>
    </submittedName>
</protein>
<gene>
    <name evidence="2" type="ORF">BHK69_15545</name>
</gene>
<dbReference type="STRING" id="1526658.BHK69_15545"/>
<feature type="chain" id="PRO_5009100221" evidence="1">
    <location>
        <begin position="24"/>
        <end position="121"/>
    </location>
</feature>
<reference evidence="2 3" key="1">
    <citation type="journal article" date="2015" name="Antonie Van Leeuwenhoek">
        <title>Bosea vaviloviae sp. nov., a new species of slow-growing rhizobia isolated from nodules of the relict species Vavilovia formosa (Stev.) Fed.</title>
        <authorList>
            <person name="Safronova V.I."/>
            <person name="Kuznetsova I.G."/>
            <person name="Sazanova A.L."/>
            <person name="Kimeklis A.K."/>
            <person name="Belimov A.A."/>
            <person name="Andronov E.E."/>
            <person name="Pinaev A.G."/>
            <person name="Chizhevskaya E.P."/>
            <person name="Pukhaev A.R."/>
            <person name="Popov K.P."/>
            <person name="Willems A."/>
            <person name="Tikhonovich I.A."/>
        </authorList>
    </citation>
    <scope>NUCLEOTIDE SEQUENCE [LARGE SCALE GENOMIC DNA]</scope>
    <source>
        <strain evidence="2 3">Vaf18</strain>
    </source>
</reference>
<keyword evidence="3" id="KW-1185">Reference proteome</keyword>
<name>A0A1D7UAT8_9HYPH</name>
<accession>A0A1D7UAT8</accession>
<organism evidence="2 3">
    <name type="scientific">Bosea vaviloviae</name>
    <dbReference type="NCBI Taxonomy" id="1526658"/>
    <lineage>
        <taxon>Bacteria</taxon>
        <taxon>Pseudomonadati</taxon>
        <taxon>Pseudomonadota</taxon>
        <taxon>Alphaproteobacteria</taxon>
        <taxon>Hyphomicrobiales</taxon>
        <taxon>Boseaceae</taxon>
        <taxon>Bosea</taxon>
    </lineage>
</organism>
<dbReference type="AlphaFoldDB" id="A0A1D7UAT8"/>
<evidence type="ECO:0000313" key="3">
    <source>
        <dbReference type="Proteomes" id="UP000094969"/>
    </source>
</evidence>
<evidence type="ECO:0000256" key="1">
    <source>
        <dbReference type="SAM" id="SignalP"/>
    </source>
</evidence>
<sequence>MEKLVRLVAASGLCIAAVGPAIAAPFEFAPAPQTDLNRVYRIDKATGEVGACQFQLKEGGVGMTICFAAGEGAGPQAPSDYQLVPSRHEREGGIFRVNIRTGEMSVCYVFDDKVVCTPQAK</sequence>
<dbReference type="Proteomes" id="UP000094969">
    <property type="component" value="Chromosome"/>
</dbReference>
<evidence type="ECO:0000313" key="2">
    <source>
        <dbReference type="EMBL" id="AOO84505.1"/>
    </source>
</evidence>
<feature type="signal peptide" evidence="1">
    <location>
        <begin position="1"/>
        <end position="23"/>
    </location>
</feature>
<dbReference type="KEGG" id="bvv:BHK69_15545"/>
<dbReference type="EMBL" id="CP017147">
    <property type="protein sequence ID" value="AOO84505.1"/>
    <property type="molecule type" value="Genomic_DNA"/>
</dbReference>